<dbReference type="InterPro" id="IPR027417">
    <property type="entry name" value="P-loop_NTPase"/>
</dbReference>
<dbReference type="PANTHER" id="PTHR43875:SF15">
    <property type="entry name" value="TREHALOSE IMPORT ATP-BINDING PROTEIN SUGC"/>
    <property type="match status" value="1"/>
</dbReference>
<feature type="domain" description="ABC transporter" evidence="7">
    <location>
        <begin position="2"/>
        <end position="232"/>
    </location>
</feature>
<dbReference type="InterPro" id="IPR017871">
    <property type="entry name" value="ABC_transporter-like_CS"/>
</dbReference>
<accession>A0A4S5BFM5</accession>
<comment type="caution">
    <text evidence="8">The sequence shown here is derived from an EMBL/GenBank/DDBJ whole genome shotgun (WGS) entry which is preliminary data.</text>
</comment>
<dbReference type="RefSeq" id="WP_136407865.1">
    <property type="nucleotide sequence ID" value="NZ_SSWX01000033.1"/>
</dbReference>
<evidence type="ECO:0000256" key="5">
    <source>
        <dbReference type="ARBA" id="ARBA00022967"/>
    </source>
</evidence>
<dbReference type="GO" id="GO:0016887">
    <property type="term" value="F:ATP hydrolysis activity"/>
    <property type="evidence" value="ECO:0007669"/>
    <property type="project" value="InterPro"/>
</dbReference>
<dbReference type="Gene3D" id="2.40.50.100">
    <property type="match status" value="2"/>
</dbReference>
<evidence type="ECO:0000256" key="4">
    <source>
        <dbReference type="ARBA" id="ARBA00022840"/>
    </source>
</evidence>
<gene>
    <name evidence="8" type="ORF">E8K88_16985</name>
</gene>
<keyword evidence="6" id="KW-0472">Membrane</keyword>
<dbReference type="PANTHER" id="PTHR43875">
    <property type="entry name" value="MALTODEXTRIN IMPORT ATP-BINDING PROTEIN MSMX"/>
    <property type="match status" value="1"/>
</dbReference>
<name>A0A4S5BFM5_9BURK</name>
<sequence length="362" mass="38743">MIELKGIAKSWGDTTALQAIDLAIAPASFCVLLGPSGCGKSTTLRIIAGLESATSGQVLIDGIDVSHAAPSQRGIAMVFQNYALFPHLSVEGNIGFGLAVRKIPKIKRQQQVHEVAELLGLSALLARKPSQLSGGQQQRVALGRALVAGTKICLMDEPLSNLDAKLRQEMRHELRQLQQQLELTVVYVTHDQAEAMSMADQVVLLNHGRIEQDSPARQMYSAPASTFAARFIGTPPMNVVQLAKGCIAGSDVAVAAPPNAAQLGLRPECVRITQRPHEALCRAQVRALEYLGADLIVHCAIGTQTLSIRAHGAQPAQIGDWLPLHWLDVDRHFFNARGERIAQAMPLAAVAPMAAPELTAAA</sequence>
<dbReference type="AlphaFoldDB" id="A0A4S5BFM5"/>
<keyword evidence="5" id="KW-1278">Translocase</keyword>
<dbReference type="Proteomes" id="UP000306236">
    <property type="component" value="Unassembled WGS sequence"/>
</dbReference>
<dbReference type="InterPro" id="IPR047641">
    <property type="entry name" value="ABC_transpr_MalK/UgpC-like"/>
</dbReference>
<dbReference type="SUPFAM" id="SSF52540">
    <property type="entry name" value="P-loop containing nucleoside triphosphate hydrolases"/>
    <property type="match status" value="1"/>
</dbReference>
<dbReference type="SUPFAM" id="SSF50331">
    <property type="entry name" value="MOP-like"/>
    <property type="match status" value="1"/>
</dbReference>
<dbReference type="Pfam" id="PF00005">
    <property type="entry name" value="ABC_tran"/>
    <property type="match status" value="1"/>
</dbReference>
<evidence type="ECO:0000313" key="9">
    <source>
        <dbReference type="Proteomes" id="UP000306236"/>
    </source>
</evidence>
<evidence type="ECO:0000256" key="3">
    <source>
        <dbReference type="ARBA" id="ARBA00022741"/>
    </source>
</evidence>
<dbReference type="Gene3D" id="3.40.50.300">
    <property type="entry name" value="P-loop containing nucleotide triphosphate hydrolases"/>
    <property type="match status" value="1"/>
</dbReference>
<dbReference type="SMART" id="SM00382">
    <property type="entry name" value="AAA"/>
    <property type="match status" value="1"/>
</dbReference>
<reference evidence="8 9" key="1">
    <citation type="submission" date="2019-04" db="EMBL/GenBank/DDBJ databases">
        <title>Lampropedia sp YIM MLB12 draf genome.</title>
        <authorList>
            <person name="Wang Y.-X."/>
        </authorList>
    </citation>
    <scope>NUCLEOTIDE SEQUENCE [LARGE SCALE GENOMIC DNA]</scope>
    <source>
        <strain evidence="8 9">YIM MLB12</strain>
    </source>
</reference>
<keyword evidence="2" id="KW-1003">Cell membrane</keyword>
<dbReference type="PROSITE" id="PS00211">
    <property type="entry name" value="ABC_TRANSPORTER_1"/>
    <property type="match status" value="1"/>
</dbReference>
<dbReference type="InterPro" id="IPR008995">
    <property type="entry name" value="Mo/tungstate-bd_C_term_dom"/>
</dbReference>
<dbReference type="Gene3D" id="2.40.50.140">
    <property type="entry name" value="Nucleic acid-binding proteins"/>
    <property type="match status" value="1"/>
</dbReference>
<dbReference type="GO" id="GO:0005524">
    <property type="term" value="F:ATP binding"/>
    <property type="evidence" value="ECO:0007669"/>
    <property type="project" value="UniProtKB-KW"/>
</dbReference>
<keyword evidence="3" id="KW-0547">Nucleotide-binding</keyword>
<keyword evidence="4 8" id="KW-0067">ATP-binding</keyword>
<evidence type="ECO:0000256" key="6">
    <source>
        <dbReference type="ARBA" id="ARBA00023136"/>
    </source>
</evidence>
<dbReference type="PROSITE" id="PS50893">
    <property type="entry name" value="ABC_TRANSPORTER_2"/>
    <property type="match status" value="1"/>
</dbReference>
<evidence type="ECO:0000313" key="8">
    <source>
        <dbReference type="EMBL" id="THJ30809.1"/>
    </source>
</evidence>
<evidence type="ECO:0000256" key="2">
    <source>
        <dbReference type="ARBA" id="ARBA00022475"/>
    </source>
</evidence>
<keyword evidence="1" id="KW-0813">Transport</keyword>
<dbReference type="InterPro" id="IPR003439">
    <property type="entry name" value="ABC_transporter-like_ATP-bd"/>
</dbReference>
<dbReference type="FunFam" id="3.40.50.300:FF:000042">
    <property type="entry name" value="Maltose/maltodextrin ABC transporter, ATP-binding protein"/>
    <property type="match status" value="1"/>
</dbReference>
<evidence type="ECO:0000259" key="7">
    <source>
        <dbReference type="PROSITE" id="PS50893"/>
    </source>
</evidence>
<dbReference type="GO" id="GO:0015408">
    <property type="term" value="F:ABC-type ferric iron transporter activity"/>
    <property type="evidence" value="ECO:0007669"/>
    <property type="project" value="InterPro"/>
</dbReference>
<dbReference type="InterPro" id="IPR013611">
    <property type="entry name" value="Transp-assoc_OB_typ2"/>
</dbReference>
<dbReference type="InterPro" id="IPR015853">
    <property type="entry name" value="ABC_transpr_FbpC"/>
</dbReference>
<dbReference type="Pfam" id="PF08402">
    <property type="entry name" value="TOBE_2"/>
    <property type="match status" value="1"/>
</dbReference>
<keyword evidence="9" id="KW-1185">Reference proteome</keyword>
<organism evidence="8 9">
    <name type="scientific">Lampropedia aestuarii</name>
    <dbReference type="NCBI Taxonomy" id="2562762"/>
    <lineage>
        <taxon>Bacteria</taxon>
        <taxon>Pseudomonadati</taxon>
        <taxon>Pseudomonadota</taxon>
        <taxon>Betaproteobacteria</taxon>
        <taxon>Burkholderiales</taxon>
        <taxon>Comamonadaceae</taxon>
        <taxon>Lampropedia</taxon>
    </lineage>
</organism>
<evidence type="ECO:0000256" key="1">
    <source>
        <dbReference type="ARBA" id="ARBA00022448"/>
    </source>
</evidence>
<protein>
    <submittedName>
        <fullName evidence="8">ABC transporter ATP-binding protein</fullName>
    </submittedName>
</protein>
<dbReference type="GO" id="GO:0055052">
    <property type="term" value="C:ATP-binding cassette (ABC) transporter complex, substrate-binding subunit-containing"/>
    <property type="evidence" value="ECO:0007669"/>
    <property type="project" value="TreeGrafter"/>
</dbReference>
<dbReference type="CDD" id="cd03259">
    <property type="entry name" value="ABC_Carb_Solutes_like"/>
    <property type="match status" value="1"/>
</dbReference>
<dbReference type="OrthoDB" id="5298774at2"/>
<dbReference type="EMBL" id="SSWX01000033">
    <property type="protein sequence ID" value="THJ30809.1"/>
    <property type="molecule type" value="Genomic_DNA"/>
</dbReference>
<dbReference type="InterPro" id="IPR012340">
    <property type="entry name" value="NA-bd_OB-fold"/>
</dbReference>
<dbReference type="InterPro" id="IPR003593">
    <property type="entry name" value="AAA+_ATPase"/>
</dbReference>
<proteinExistence type="predicted"/>